<accession>A0A1I9G1Z1</accession>
<evidence type="ECO:0000256" key="2">
    <source>
        <dbReference type="ARBA" id="ARBA00022448"/>
    </source>
</evidence>
<dbReference type="PROSITE" id="PS00216">
    <property type="entry name" value="SUGAR_TRANSPORT_1"/>
    <property type="match status" value="1"/>
</dbReference>
<feature type="transmembrane region" description="Helical" evidence="6">
    <location>
        <begin position="143"/>
        <end position="162"/>
    </location>
</feature>
<dbReference type="InterPro" id="IPR036259">
    <property type="entry name" value="MFS_trans_sf"/>
</dbReference>
<evidence type="ECO:0000256" key="5">
    <source>
        <dbReference type="ARBA" id="ARBA00023136"/>
    </source>
</evidence>
<dbReference type="CDD" id="cd17387">
    <property type="entry name" value="MFS_MFSD14"/>
    <property type="match status" value="1"/>
</dbReference>
<feature type="transmembrane region" description="Helical" evidence="6">
    <location>
        <begin position="385"/>
        <end position="409"/>
    </location>
</feature>
<feature type="domain" description="Major facilitator superfamily (MFS) profile" evidence="7">
    <location>
        <begin position="51"/>
        <end position="484"/>
    </location>
</feature>
<feature type="transmembrane region" description="Helical" evidence="6">
    <location>
        <begin position="205"/>
        <end position="224"/>
    </location>
</feature>
<feature type="transmembrane region" description="Helical" evidence="6">
    <location>
        <begin position="258"/>
        <end position="283"/>
    </location>
</feature>
<dbReference type="Pfam" id="PF07690">
    <property type="entry name" value="MFS_1"/>
    <property type="match status" value="1"/>
</dbReference>
<evidence type="ECO:0000256" key="4">
    <source>
        <dbReference type="ARBA" id="ARBA00022989"/>
    </source>
</evidence>
<name>A0A1I9G1Z1_BRUMA</name>
<keyword evidence="3 6" id="KW-0812">Transmembrane</keyword>
<feature type="transmembrane region" description="Helical" evidence="6">
    <location>
        <begin position="325"/>
        <end position="343"/>
    </location>
</feature>
<dbReference type="GO" id="GO:0022857">
    <property type="term" value="F:transmembrane transporter activity"/>
    <property type="evidence" value="ECO:0007669"/>
    <property type="project" value="InterPro"/>
</dbReference>
<dbReference type="InterPro" id="IPR005829">
    <property type="entry name" value="Sugar_transporter_CS"/>
</dbReference>
<feature type="transmembrane region" description="Helical" evidence="6">
    <location>
        <begin position="86"/>
        <end position="107"/>
    </location>
</feature>
<dbReference type="Gene3D" id="1.20.1250.20">
    <property type="entry name" value="MFS general substrate transporter like domains"/>
    <property type="match status" value="1"/>
</dbReference>
<dbReference type="InterPro" id="IPR001958">
    <property type="entry name" value="Tet-R_TetA/multi-R_MdtG-like"/>
</dbReference>
<dbReference type="SUPFAM" id="SSF103473">
    <property type="entry name" value="MFS general substrate transporter"/>
    <property type="match status" value="1"/>
</dbReference>
<keyword evidence="2" id="KW-0813">Transport</keyword>
<sequence length="512" mass="56467">MDSGSELLLSLSFQTTIIISDIKRARIFDVLFSRKLRRSHDGSTMGCCEASVHHAVIVIFLEYFAWGLLTVPVINVLADTFPTNKFLMNGVILGIKGLLSFLSAPLLGAVSDKWGRKSFLLLTVFFTCMPIPCLKISPWWYFALFSISGLFSTTFSVVLAYVADITDKADRSTAYGLISATFAASLVTSPALGAWISESWGDDSVVLLATVIASLDVLFILLVVPESLPSRNRRVVDAFRWQRADPFATLRIVWEDRLVLHLAAIIFLSYLPEAGQFSCFFVYLKLVVGFTPEAVAVFIGLVGILSVIAQTGILFLLTNTVGTKYTITLGLSFQFAQLLWYGLGTKYWMMWAAGLLVAMSQLIYPSISAFVSVHSDRDKQGTVQGVITGVRGLCQGLGPALFGFIFYLFDMDLNVDNDGTGHIGIPPFPAPRIRVQPIISPRRNATSFDKPAFNWKLIPGPPFFFGSLMVLLALFVNSSLPKVPSVNTRFFRRPSTAHSRQSSDDSRLLQNS</sequence>
<keyword evidence="5 6" id="KW-0472">Membrane</keyword>
<feature type="transmembrane region" description="Helical" evidence="6">
    <location>
        <begin position="463"/>
        <end position="483"/>
    </location>
</feature>
<reference evidence="8" key="2">
    <citation type="submission" date="2012-12" db="EMBL/GenBank/DDBJ databases">
        <authorList>
            <consortium name="WormBase Consortium"/>
            <person name="Ghedin E."/>
            <person name="Paulini M."/>
        </authorList>
    </citation>
    <scope>NUCLEOTIDE SEQUENCE</scope>
    <source>
        <strain evidence="8">FR3</strain>
    </source>
</reference>
<evidence type="ECO:0000256" key="6">
    <source>
        <dbReference type="SAM" id="Phobius"/>
    </source>
</evidence>
<evidence type="ECO:0000256" key="1">
    <source>
        <dbReference type="ARBA" id="ARBA00004141"/>
    </source>
</evidence>
<feature type="transmembrane region" description="Helical" evidence="6">
    <location>
        <begin position="349"/>
        <end position="373"/>
    </location>
</feature>
<dbReference type="InterPro" id="IPR020846">
    <property type="entry name" value="MFS_dom"/>
</dbReference>
<evidence type="ECO:0000256" key="3">
    <source>
        <dbReference type="ARBA" id="ARBA00022692"/>
    </source>
</evidence>
<evidence type="ECO:0000313" key="8">
    <source>
        <dbReference type="EMBL" id="CDP95159.1"/>
    </source>
</evidence>
<feature type="transmembrane region" description="Helical" evidence="6">
    <location>
        <begin position="295"/>
        <end position="318"/>
    </location>
</feature>
<gene>
    <name evidence="8" type="primary">Bm6004</name>
    <name evidence="8" type="ORF">BM_Bm6004</name>
</gene>
<dbReference type="PANTHER" id="PTHR23504:SF1">
    <property type="entry name" value="GH21943P-RELATED"/>
    <property type="match status" value="1"/>
</dbReference>
<dbReference type="AlphaFoldDB" id="A0A1I9G1Z1"/>
<keyword evidence="4 6" id="KW-1133">Transmembrane helix</keyword>
<proteinExistence type="predicted"/>
<feature type="transmembrane region" description="Helical" evidence="6">
    <location>
        <begin position="174"/>
        <end position="193"/>
    </location>
</feature>
<organism evidence="8">
    <name type="scientific">Brugia malayi</name>
    <name type="common">Filarial nematode worm</name>
    <dbReference type="NCBI Taxonomy" id="6279"/>
    <lineage>
        <taxon>Eukaryota</taxon>
        <taxon>Metazoa</taxon>
        <taxon>Ecdysozoa</taxon>
        <taxon>Nematoda</taxon>
        <taxon>Chromadorea</taxon>
        <taxon>Rhabditida</taxon>
        <taxon>Spirurina</taxon>
        <taxon>Spiruromorpha</taxon>
        <taxon>Filarioidea</taxon>
        <taxon>Onchocercidae</taxon>
        <taxon>Brugia</taxon>
    </lineage>
</organism>
<evidence type="ECO:0000259" key="7">
    <source>
        <dbReference type="PROSITE" id="PS50850"/>
    </source>
</evidence>
<comment type="subcellular location">
    <subcellularLocation>
        <location evidence="1">Membrane</location>
        <topology evidence="1">Multi-pass membrane protein</topology>
    </subcellularLocation>
</comment>
<dbReference type="GO" id="GO:0016020">
    <property type="term" value="C:membrane"/>
    <property type="evidence" value="ECO:0007669"/>
    <property type="project" value="UniProtKB-SubCell"/>
</dbReference>
<dbReference type="InterPro" id="IPR011701">
    <property type="entry name" value="MFS"/>
</dbReference>
<reference evidence="8" key="1">
    <citation type="journal article" date="2007" name="Science">
        <title>Draft genome of the filarial nematode parasite Brugia malayi.</title>
        <authorList>
            <person name="Ghedin E."/>
            <person name="Wang S."/>
            <person name="Spiro D."/>
            <person name="Caler E."/>
            <person name="Zhao Q."/>
            <person name="Crabtree J."/>
            <person name="Allen J.E."/>
            <person name="Delcher A.L."/>
            <person name="Guiliano D.B."/>
            <person name="Miranda-Saavedra D."/>
            <person name="Angiuoli S.V."/>
            <person name="Creasy T."/>
            <person name="Amedeo P."/>
            <person name="Haas B."/>
            <person name="El-Sayed N.M."/>
            <person name="Wortman J.R."/>
            <person name="Feldblyum T."/>
            <person name="Tallon L."/>
            <person name="Schatz M."/>
            <person name="Shumway M."/>
            <person name="Koo H."/>
            <person name="Salzberg S.L."/>
            <person name="Schobel S."/>
            <person name="Pertea M."/>
            <person name="Pop M."/>
            <person name="White O."/>
            <person name="Barton G.J."/>
            <person name="Carlow C.K."/>
            <person name="Crawford M.J."/>
            <person name="Daub J."/>
            <person name="Dimmic M.W."/>
            <person name="Estes C.F."/>
            <person name="Foster J.M."/>
            <person name="Ganatra M."/>
            <person name="Gregory W.F."/>
            <person name="Johnson N.M."/>
            <person name="Jin J."/>
            <person name="Komuniecki R."/>
            <person name="Korf I."/>
            <person name="Kumar S."/>
            <person name="Laney S."/>
            <person name="Li B.W."/>
            <person name="Li W."/>
            <person name="Lindblom T.H."/>
            <person name="Lustigman S."/>
            <person name="Ma D."/>
            <person name="Maina C.V."/>
            <person name="Martin D.M."/>
            <person name="McCarter J.P."/>
            <person name="McReynolds L."/>
            <person name="Mitreva M."/>
            <person name="Nutman T.B."/>
            <person name="Parkinson J."/>
            <person name="Peregrin-Alvarez J.M."/>
            <person name="Poole C."/>
            <person name="Ren Q."/>
            <person name="Saunders L."/>
            <person name="Sluder A.E."/>
            <person name="Smith K."/>
            <person name="Stanke M."/>
            <person name="Unnasch T.R."/>
            <person name="Ware J."/>
            <person name="Wei A.D."/>
            <person name="Weil G."/>
            <person name="Williams D.J."/>
            <person name="Zhang Y."/>
            <person name="Williams S.A."/>
            <person name="Fraser-Liggett C."/>
            <person name="Slatko B."/>
            <person name="Blaxter M.L."/>
            <person name="Scott A.L."/>
        </authorList>
    </citation>
    <scope>NUCLEOTIDE SEQUENCE</scope>
    <source>
        <strain evidence="8">FR3</strain>
    </source>
</reference>
<protein>
    <submittedName>
        <fullName evidence="8">Bm6004, isoform a</fullName>
    </submittedName>
</protein>
<dbReference type="PROSITE" id="PS50850">
    <property type="entry name" value="MFS"/>
    <property type="match status" value="1"/>
</dbReference>
<dbReference type="OMA" id="CYASTLK"/>
<dbReference type="PRINTS" id="PR01035">
    <property type="entry name" value="TCRTETA"/>
</dbReference>
<feature type="transmembrane region" description="Helical" evidence="6">
    <location>
        <begin position="44"/>
        <end position="66"/>
    </location>
</feature>
<dbReference type="EMBL" id="LN856934">
    <property type="protein sequence ID" value="CDP95159.1"/>
    <property type="molecule type" value="Genomic_DNA"/>
</dbReference>
<dbReference type="PANTHER" id="PTHR23504">
    <property type="entry name" value="MAJOR FACILITATOR SUPERFAMILY DOMAIN-CONTAINING PROTEIN 10"/>
    <property type="match status" value="1"/>
</dbReference>